<dbReference type="PIRSF" id="PIRSF028415">
    <property type="entry name" value="UCP028415"/>
    <property type="match status" value="1"/>
</dbReference>
<dbReference type="Proteomes" id="UP001595705">
    <property type="component" value="Unassembled WGS sequence"/>
</dbReference>
<keyword evidence="4" id="KW-1185">Reference proteome</keyword>
<name>A0ABV7XJC6_9GAMM</name>
<feature type="domain" description="DUF2272" evidence="2">
    <location>
        <begin position="86"/>
        <end position="293"/>
    </location>
</feature>
<reference evidence="4" key="1">
    <citation type="journal article" date="2019" name="Int. J. Syst. Evol. Microbiol.">
        <title>The Global Catalogue of Microorganisms (GCM) 10K type strain sequencing project: providing services to taxonomists for standard genome sequencing and annotation.</title>
        <authorList>
            <consortium name="The Broad Institute Genomics Platform"/>
            <consortium name="The Broad Institute Genome Sequencing Center for Infectious Disease"/>
            <person name="Wu L."/>
            <person name="Ma J."/>
        </authorList>
    </citation>
    <scope>NUCLEOTIDE SEQUENCE [LARGE SCALE GENOMIC DNA]</scope>
    <source>
        <strain evidence="4">KCTC 42441</strain>
    </source>
</reference>
<organism evidence="3 4">
    <name type="scientific">Luteimonas soli</name>
    <dbReference type="NCBI Taxonomy" id="1648966"/>
    <lineage>
        <taxon>Bacteria</taxon>
        <taxon>Pseudomonadati</taxon>
        <taxon>Pseudomonadota</taxon>
        <taxon>Gammaproteobacteria</taxon>
        <taxon>Lysobacterales</taxon>
        <taxon>Lysobacteraceae</taxon>
        <taxon>Luteimonas</taxon>
    </lineage>
</organism>
<dbReference type="InterPro" id="IPR014545">
    <property type="entry name" value="UCP028415"/>
</dbReference>
<feature type="chain" id="PRO_5045141123" evidence="1">
    <location>
        <begin position="28"/>
        <end position="382"/>
    </location>
</feature>
<feature type="signal peptide" evidence="1">
    <location>
        <begin position="1"/>
        <end position="27"/>
    </location>
</feature>
<dbReference type="Pfam" id="PF10030">
    <property type="entry name" value="DUF2272"/>
    <property type="match status" value="1"/>
</dbReference>
<accession>A0ABV7XJC6</accession>
<evidence type="ECO:0000256" key="1">
    <source>
        <dbReference type="SAM" id="SignalP"/>
    </source>
</evidence>
<dbReference type="RefSeq" id="WP_386742715.1">
    <property type="nucleotide sequence ID" value="NZ_JBHRYA010000003.1"/>
</dbReference>
<keyword evidence="1" id="KW-0732">Signal</keyword>
<gene>
    <name evidence="3" type="ORF">ACFONC_05545</name>
</gene>
<dbReference type="InterPro" id="IPR019262">
    <property type="entry name" value="DUF2272"/>
</dbReference>
<proteinExistence type="predicted"/>
<dbReference type="EMBL" id="JBHRYA010000003">
    <property type="protein sequence ID" value="MFC3715610.1"/>
    <property type="molecule type" value="Genomic_DNA"/>
</dbReference>
<evidence type="ECO:0000259" key="2">
    <source>
        <dbReference type="Pfam" id="PF10030"/>
    </source>
</evidence>
<comment type="caution">
    <text evidence="3">The sequence shown here is derived from an EMBL/GenBank/DDBJ whole genome shotgun (WGS) entry which is preliminary data.</text>
</comment>
<evidence type="ECO:0000313" key="4">
    <source>
        <dbReference type="Proteomes" id="UP001595705"/>
    </source>
</evidence>
<evidence type="ECO:0000313" key="3">
    <source>
        <dbReference type="EMBL" id="MFC3715610.1"/>
    </source>
</evidence>
<protein>
    <submittedName>
        <fullName evidence="3">DUF2272 domain-containing protein</fullName>
    </submittedName>
</protein>
<sequence length="382" mass="39554">MTAANLTKLLLACASWLALALPIPAAAADPCPLLRAQTASPVVATRIAAAACEEHQLWYRPFIDLDGHYAGSRVREAETGLLANGQPAWLRVVEYWRGSGLLGSAAGRPGASDCRYAGMSQYVSPSCRAFVVDTPWSAAFVSWVMRRAQVPGFNGSASHVNYVRDAYRDPSGNAYQVANPASARPQPGDLLCYVRVASRIYGFGGLAGLLSGNEAGLGMHCDIVVAADPDNDGIAYLVGGNVLDGVTMRLLRLTPGGQFADLPMRSAGAPACSPDAPSACNASRQDWAVLLQLRPGAQLARLPAPPMLVPSGSPQPQASPQCCVNCVVGSGVPRCPAGTPAPVRPAPIRPAPAPPAAPGKCCVNCVVGSNMPRCPVGTSPAP</sequence>